<dbReference type="InterPro" id="IPR036875">
    <property type="entry name" value="Znf_CCHC_sf"/>
</dbReference>
<protein>
    <recommendedName>
        <fullName evidence="3">CCHC-type domain-containing protein</fullName>
    </recommendedName>
</protein>
<feature type="compositionally biased region" description="Basic residues" evidence="2">
    <location>
        <begin position="174"/>
        <end position="185"/>
    </location>
</feature>
<accession>A0A5J5EJH6</accession>
<dbReference type="PROSITE" id="PS50158">
    <property type="entry name" value="ZF_CCHC"/>
    <property type="match status" value="1"/>
</dbReference>
<dbReference type="InParanoid" id="A0A5J5EJH6"/>
<keyword evidence="5" id="KW-1185">Reference proteome</keyword>
<evidence type="ECO:0000313" key="4">
    <source>
        <dbReference type="EMBL" id="KAA8895570.1"/>
    </source>
</evidence>
<evidence type="ECO:0000259" key="3">
    <source>
        <dbReference type="PROSITE" id="PS50158"/>
    </source>
</evidence>
<feature type="region of interest" description="Disordered" evidence="2">
    <location>
        <begin position="154"/>
        <end position="185"/>
    </location>
</feature>
<dbReference type="AlphaFoldDB" id="A0A5J5EJH6"/>
<evidence type="ECO:0000256" key="2">
    <source>
        <dbReference type="SAM" id="MobiDB-lite"/>
    </source>
</evidence>
<organism evidence="4 5">
    <name type="scientific">Sphaerosporella brunnea</name>
    <dbReference type="NCBI Taxonomy" id="1250544"/>
    <lineage>
        <taxon>Eukaryota</taxon>
        <taxon>Fungi</taxon>
        <taxon>Dikarya</taxon>
        <taxon>Ascomycota</taxon>
        <taxon>Pezizomycotina</taxon>
        <taxon>Pezizomycetes</taxon>
        <taxon>Pezizales</taxon>
        <taxon>Pyronemataceae</taxon>
        <taxon>Sphaerosporella</taxon>
    </lineage>
</organism>
<proteinExistence type="predicted"/>
<comment type="caution">
    <text evidence="4">The sequence shown here is derived from an EMBL/GenBank/DDBJ whole genome shotgun (WGS) entry which is preliminary data.</text>
</comment>
<dbReference type="GO" id="GO:0008270">
    <property type="term" value="F:zinc ion binding"/>
    <property type="evidence" value="ECO:0007669"/>
    <property type="project" value="UniProtKB-KW"/>
</dbReference>
<evidence type="ECO:0000256" key="1">
    <source>
        <dbReference type="PROSITE-ProRule" id="PRU00047"/>
    </source>
</evidence>
<dbReference type="GO" id="GO:0003676">
    <property type="term" value="F:nucleic acid binding"/>
    <property type="evidence" value="ECO:0007669"/>
    <property type="project" value="InterPro"/>
</dbReference>
<dbReference type="Gene3D" id="4.10.60.10">
    <property type="entry name" value="Zinc finger, CCHC-type"/>
    <property type="match status" value="1"/>
</dbReference>
<reference evidence="4 5" key="1">
    <citation type="submission" date="2019-09" db="EMBL/GenBank/DDBJ databases">
        <title>Draft genome of the ectomycorrhizal ascomycete Sphaerosporella brunnea.</title>
        <authorList>
            <consortium name="DOE Joint Genome Institute"/>
            <person name="Benucci G.M."/>
            <person name="Marozzi G."/>
            <person name="Antonielli L."/>
            <person name="Sanchez S."/>
            <person name="Marco P."/>
            <person name="Wang X."/>
            <person name="Falini L.B."/>
            <person name="Barry K."/>
            <person name="Haridas S."/>
            <person name="Lipzen A."/>
            <person name="Labutti K."/>
            <person name="Grigoriev I.V."/>
            <person name="Murat C."/>
            <person name="Martin F."/>
            <person name="Albertini E."/>
            <person name="Donnini D."/>
            <person name="Bonito G."/>
        </authorList>
    </citation>
    <scope>NUCLEOTIDE SEQUENCE [LARGE SCALE GENOMIC DNA]</scope>
    <source>
        <strain evidence="4 5">Sb_GMNB300</strain>
    </source>
</reference>
<dbReference type="EMBL" id="VXIS01000256">
    <property type="protein sequence ID" value="KAA8895570.1"/>
    <property type="molecule type" value="Genomic_DNA"/>
</dbReference>
<dbReference type="InterPro" id="IPR001878">
    <property type="entry name" value="Znf_CCHC"/>
</dbReference>
<gene>
    <name evidence="4" type="ORF">FN846DRAFT_894026</name>
</gene>
<keyword evidence="1" id="KW-0863">Zinc-finger</keyword>
<dbReference type="SUPFAM" id="SSF57756">
    <property type="entry name" value="Retrovirus zinc finger-like domains"/>
    <property type="match status" value="1"/>
</dbReference>
<sequence length="228" mass="25873">MDSFNDEFLRLASNVKPAPGEASADLLGACIKKFNRASSKQQLAIDYEKPGNYDQVIEGLNERIYHYFTRDIARSGPTPPAADPDATHWQMNLTRLVNQLMEANFTKMGFNKKFEKKKPGNSTASSSLSSTMQQAYEATRECWSCKKSGHIRKNCPQKASNGGPGLDPKSMLPRSRRQAQRPLLRWKRRERRRQMAAVSSSCAYSRFADCYYYITGECERGGARTFLY</sequence>
<dbReference type="SMART" id="SM00343">
    <property type="entry name" value="ZnF_C2HC"/>
    <property type="match status" value="1"/>
</dbReference>
<evidence type="ECO:0000313" key="5">
    <source>
        <dbReference type="Proteomes" id="UP000326924"/>
    </source>
</evidence>
<feature type="domain" description="CCHC-type" evidence="3">
    <location>
        <begin position="142"/>
        <end position="157"/>
    </location>
</feature>
<name>A0A5J5EJH6_9PEZI</name>
<keyword evidence="1" id="KW-0862">Zinc</keyword>
<keyword evidence="1" id="KW-0479">Metal-binding</keyword>
<dbReference type="Proteomes" id="UP000326924">
    <property type="component" value="Unassembled WGS sequence"/>
</dbReference>